<dbReference type="VEuPathDB" id="FungiDB:RhiirA1_470052"/>
<feature type="domain" description="Protein kinase" evidence="5">
    <location>
        <begin position="25"/>
        <end position="287"/>
    </location>
</feature>
<protein>
    <recommendedName>
        <fullName evidence="5">Protein kinase domain-containing protein</fullName>
    </recommendedName>
</protein>
<dbReference type="GO" id="GO:0004672">
    <property type="term" value="F:protein kinase activity"/>
    <property type="evidence" value="ECO:0007669"/>
    <property type="project" value="InterPro"/>
</dbReference>
<organism evidence="6 7">
    <name type="scientific">Rhizophagus irregularis</name>
    <dbReference type="NCBI Taxonomy" id="588596"/>
    <lineage>
        <taxon>Eukaryota</taxon>
        <taxon>Fungi</taxon>
        <taxon>Fungi incertae sedis</taxon>
        <taxon>Mucoromycota</taxon>
        <taxon>Glomeromycotina</taxon>
        <taxon>Glomeromycetes</taxon>
        <taxon>Glomerales</taxon>
        <taxon>Glomeraceae</taxon>
        <taxon>Rhizophagus</taxon>
    </lineage>
</organism>
<dbReference type="InterPro" id="IPR001245">
    <property type="entry name" value="Ser-Thr/Tyr_kinase_cat_dom"/>
</dbReference>
<comment type="similarity">
    <text evidence="1">Belongs to the protein kinase superfamily. TKL Ser/Thr protein kinase family. ROCO subfamily.</text>
</comment>
<dbReference type="VEuPathDB" id="FungiDB:FUN_014177"/>
<dbReference type="SUPFAM" id="SSF56112">
    <property type="entry name" value="Protein kinase-like (PK-like)"/>
    <property type="match status" value="1"/>
</dbReference>
<dbReference type="EMBL" id="LLXI01000138">
    <property type="protein sequence ID" value="PKY41227.1"/>
    <property type="molecule type" value="Genomic_DNA"/>
</dbReference>
<dbReference type="VEuPathDB" id="FungiDB:RhiirA1_533142"/>
<feature type="compositionally biased region" description="Polar residues" evidence="4">
    <location>
        <begin position="316"/>
        <end position="365"/>
    </location>
</feature>
<comment type="caution">
    <text evidence="6">The sequence shown here is derived from an EMBL/GenBank/DDBJ whole genome shotgun (WGS) entry which is preliminary data.</text>
</comment>
<evidence type="ECO:0000313" key="7">
    <source>
        <dbReference type="Proteomes" id="UP000234323"/>
    </source>
</evidence>
<evidence type="ECO:0000256" key="4">
    <source>
        <dbReference type="SAM" id="MobiDB-lite"/>
    </source>
</evidence>
<dbReference type="Gene3D" id="3.40.50.300">
    <property type="entry name" value="P-loop containing nucleotide triphosphate hydrolases"/>
    <property type="match status" value="3"/>
</dbReference>
<dbReference type="GO" id="GO:0097527">
    <property type="term" value="P:necroptotic signaling pathway"/>
    <property type="evidence" value="ECO:0007669"/>
    <property type="project" value="TreeGrafter"/>
</dbReference>
<dbReference type="GO" id="GO:0005525">
    <property type="term" value="F:GTP binding"/>
    <property type="evidence" value="ECO:0007669"/>
    <property type="project" value="InterPro"/>
</dbReference>
<evidence type="ECO:0000313" key="6">
    <source>
        <dbReference type="EMBL" id="PKY41227.1"/>
    </source>
</evidence>
<dbReference type="PANTHER" id="PTHR44329">
    <property type="entry name" value="SERINE/THREONINE-PROTEIN KINASE TNNI3K-RELATED"/>
    <property type="match status" value="1"/>
</dbReference>
<name>A0A2I1G3K7_9GLOM</name>
<dbReference type="InterPro" id="IPR006703">
    <property type="entry name" value="G_AIG1"/>
</dbReference>
<dbReference type="InterPro" id="IPR000719">
    <property type="entry name" value="Prot_kinase_dom"/>
</dbReference>
<proteinExistence type="inferred from homology"/>
<keyword evidence="7" id="KW-1185">Reference proteome</keyword>
<evidence type="ECO:0000256" key="3">
    <source>
        <dbReference type="ARBA" id="ARBA00022840"/>
    </source>
</evidence>
<dbReference type="Pfam" id="PF07714">
    <property type="entry name" value="PK_Tyr_Ser-Thr"/>
    <property type="match status" value="1"/>
</dbReference>
<dbReference type="VEuPathDB" id="FungiDB:RhiirA1_146431"/>
<reference evidence="6 7" key="1">
    <citation type="submission" date="2015-10" db="EMBL/GenBank/DDBJ databases">
        <title>Genome analyses suggest a sexual origin of heterokaryosis in a supposedly ancient asexual fungus.</title>
        <authorList>
            <person name="Ropars J."/>
            <person name="Sedzielewska K."/>
            <person name="Noel J."/>
            <person name="Charron P."/>
            <person name="Farinelli L."/>
            <person name="Marton T."/>
            <person name="Kruger M."/>
            <person name="Pelin A."/>
            <person name="Brachmann A."/>
            <person name="Corradi N."/>
        </authorList>
    </citation>
    <scope>NUCLEOTIDE SEQUENCE [LARGE SCALE GENOMIC DNA]</scope>
    <source>
        <strain evidence="6 7">A4</strain>
    </source>
</reference>
<feature type="region of interest" description="Disordered" evidence="4">
    <location>
        <begin position="316"/>
        <end position="376"/>
    </location>
</feature>
<sequence>MTSVKEWIEEKTKNEYIRYFEYDNFSQITEIDRGGFGRVSKANLANAGLVVALKIFLNIDEFNESNDEFIKELKLLREVDYHPRINRILGITKDSEYYMLVLEYANEGNLRDYLKKNFTSLKWKNKFQMALDITSGLKFLHSKEVIHRDLHSKNILVNNGTLLIADLGLSKKLAQTSSDSMGNRFGMVEYIEPQCLKNIKYKKDKKSDIYSLGVLLWEISNGRPPFSGCERSLLRDHIRDGNREEPTEGTPPKYQQLYQKCWDGEPKSRPDIEDVYEILSQLETSFYLQSQYNEDKSNSKTDDDDLIIPSNYQIINSRNENGKPSQLKTGSFDLQSPHLNIPNNDNRSNSKALLTIPSDSQNLNSRNEKKKKGNPRNLLIIGHAGSGKSTLSNVLSNTVDFEESECSKNFRKQMFEWEGIKYHVVDDIGMALTNKEVMYEKMSEVNYLIPEGISQILFVIDGKFTAEEENTFNLLEDSIFGNDIAEYITIVRTKFSNFKNEIECKKDKDELYNENEIVAKLCKSIIHIDNPPINIFVHDEDDRETIIINKRRRDQSRTILLDHLNKVISEKYYDIIYVGNIIENLNRSLNLKNPKFNFNNLKVGFRNLIIVGRTNSGKSTLAEVLSDSHYYEESVGKIEKKYNVIDVGVTKPIKNIIKLSEKIKEICQILFVIDGKITADEVEAIFGNDIHEHITIVRTKFSNFKNEDKCKKDKEDLCKQNEAVAKIRQNIVYVDNPPININVKDKDDEATITLSRKRRGWSRTILLDHLNKVFGEKYKSIYLDGTTSSKKRNEENYTPKLMKRLTSFINLNSARFKLNPNKLEREKIRNLLIIGRTGSGKSALSDVLCGTYDLSNTVKKNFQQKSFEWKGTKYRLIEIRIKLIERKVLFNKIREIIYSMPEGISQVLFVIDRRFTAEEIETFKVFDKVILESGIIEHTTIIRTKFANFEKKNECERDKKELCRENEIISKMVGSCRGVIYVDNPPTNIQGVERREKSRTILLHHLKTACQRFYKFGTWDVLYDKIASYMNMKESEMTSTVEDYIAKEVVFNLISDIPALENVNFDAYHKYRIEVASRKILKGIPDTQLTNSASLMKFWKKTELSTNETNKKIIQRFKLDHGLFLNEFIIKPGSRPIFTEDGELNIRLYNGQPIVYININDSTNLLDFNNKLQSFDVCINFLIAEITYKSELLEDFSKCNDNVENFHELYGHSFARKVSVGNKLFIKEFNSATQTQIGILKFYLLCAYNLAKYSIEIQFKNLFTLDLLPKMETLDGEELNTYEKLVKWMNNLYPQKTSDEKKLNTHTWINKLCQDNKIDIISYGNFVTTSDLRCSILSIYDSETFDENQPGIINFKEKLSLEDWVRDAEYDNLISLITDSHLFLGLIFNQSCEMKVSEEIAINLLEVPKVNVRDKSCLKIIRPSTKLEVNLISNNIFSIKDLNTFPFIEHDKEIYEDYDHVLFKCEQYEILLNKNNIKPTETFEKVIEKALNSMKPLKSLQYIFNKYGHLFPQRIILGSSLKIILQNSSSYNAIDNINLKSPIFDSLKSHLDKLNVSYLLTQKGKSIENQDLDNWIIDANDNLEIIEFGNIIPLYKILKKEQRSKIEDLLKNNYKILMTGVTNLGDLNNNNVEYYKRINIKPSLDDENYEVIGSIISENNTKLEEININFGLYDYNGFFAVIKKLEATSIDITRCYILWMIIGIPSKSSVFSPKNRKIQVNYIKESITLQPNQSCYRIKAPSLTSEGVAFLLAEGDVISVHAYYPLTNLELNSIIIKSIKWKDRSIDVQITDIISMSDIELHICVLYSYDGKLKIDNEKELEYPLDLIGCILTDGNNADVN</sequence>
<gene>
    <name evidence="6" type="ORF">RhiirA4_498847</name>
</gene>
<dbReference type="VEuPathDB" id="FungiDB:RhiirFUN_026077"/>
<dbReference type="InterPro" id="IPR011009">
    <property type="entry name" value="Kinase-like_dom_sf"/>
</dbReference>
<dbReference type="VEuPathDB" id="FungiDB:RhiirFUN_016921"/>
<evidence type="ECO:0000259" key="5">
    <source>
        <dbReference type="PROSITE" id="PS50011"/>
    </source>
</evidence>
<dbReference type="InterPro" id="IPR027417">
    <property type="entry name" value="P-loop_NTPase"/>
</dbReference>
<evidence type="ECO:0000256" key="2">
    <source>
        <dbReference type="ARBA" id="ARBA00022741"/>
    </source>
</evidence>
<keyword evidence="3" id="KW-0067">ATP-binding</keyword>
<dbReference type="Gene3D" id="1.10.510.10">
    <property type="entry name" value="Transferase(Phosphotransferase) domain 1"/>
    <property type="match status" value="1"/>
</dbReference>
<dbReference type="PANTHER" id="PTHR44329:SF298">
    <property type="entry name" value="MIXED LINEAGE KINASE DOMAIN-LIKE PROTEIN"/>
    <property type="match status" value="1"/>
</dbReference>
<dbReference type="InterPro" id="IPR051681">
    <property type="entry name" value="Ser/Thr_Kinases-Pseudokinases"/>
</dbReference>
<dbReference type="GO" id="GO:0005524">
    <property type="term" value="F:ATP binding"/>
    <property type="evidence" value="ECO:0007669"/>
    <property type="project" value="UniProtKB-KW"/>
</dbReference>
<dbReference type="VEuPathDB" id="FungiDB:FUN_001859"/>
<dbReference type="VEuPathDB" id="FungiDB:RhiirFUN_026073"/>
<dbReference type="PRINTS" id="PR00109">
    <property type="entry name" value="TYRKINASE"/>
</dbReference>
<dbReference type="Pfam" id="PF04548">
    <property type="entry name" value="AIG1"/>
    <property type="match status" value="1"/>
</dbReference>
<dbReference type="SUPFAM" id="SSF52540">
    <property type="entry name" value="P-loop containing nucleoside triphosphate hydrolases"/>
    <property type="match status" value="3"/>
</dbReference>
<dbReference type="Proteomes" id="UP000234323">
    <property type="component" value="Unassembled WGS sequence"/>
</dbReference>
<accession>A0A2I1G3K7</accession>
<keyword evidence="2" id="KW-0547">Nucleotide-binding</keyword>
<dbReference type="PROSITE" id="PS50011">
    <property type="entry name" value="PROTEIN_KINASE_DOM"/>
    <property type="match status" value="1"/>
</dbReference>
<evidence type="ECO:0000256" key="1">
    <source>
        <dbReference type="ARBA" id="ARBA00008171"/>
    </source>
</evidence>